<evidence type="ECO:0000313" key="2">
    <source>
        <dbReference type="EMBL" id="MBB5685330.1"/>
    </source>
</evidence>
<evidence type="ECO:0000256" key="1">
    <source>
        <dbReference type="SAM" id="MobiDB-lite"/>
    </source>
</evidence>
<dbReference type="InterPro" id="IPR018691">
    <property type="entry name" value="DUF2188"/>
</dbReference>
<evidence type="ECO:0008006" key="4">
    <source>
        <dbReference type="Google" id="ProtNLM"/>
    </source>
</evidence>
<reference evidence="2 3" key="1">
    <citation type="submission" date="2020-08" db="EMBL/GenBank/DDBJ databases">
        <title>Genomic Encyclopedia of Type Strains, Phase IV (KMG-IV): sequencing the most valuable type-strain genomes for metagenomic binning, comparative biology and taxonomic classification.</title>
        <authorList>
            <person name="Goeker M."/>
        </authorList>
    </citation>
    <scope>NUCLEOTIDE SEQUENCE [LARGE SCALE GENOMIC DNA]</scope>
    <source>
        <strain evidence="2 3">DSM 25079</strain>
    </source>
</reference>
<dbReference type="AlphaFoldDB" id="A0A7W9AGM9"/>
<dbReference type="RefSeq" id="WP_184016581.1">
    <property type="nucleotide sequence ID" value="NZ_JACIJC010000002.1"/>
</dbReference>
<evidence type="ECO:0000313" key="3">
    <source>
        <dbReference type="Proteomes" id="UP000549617"/>
    </source>
</evidence>
<dbReference type="Pfam" id="PF09954">
    <property type="entry name" value="DUF2188"/>
    <property type="match status" value="1"/>
</dbReference>
<gene>
    <name evidence="2" type="ORF">FHS49_001338</name>
</gene>
<comment type="caution">
    <text evidence="2">The sequence shown here is derived from an EMBL/GenBank/DDBJ whole genome shotgun (WGS) entry which is preliminary data.</text>
</comment>
<feature type="region of interest" description="Disordered" evidence="1">
    <location>
        <begin position="1"/>
        <end position="26"/>
    </location>
</feature>
<feature type="region of interest" description="Disordered" evidence="1">
    <location>
        <begin position="45"/>
        <end position="74"/>
    </location>
</feature>
<sequence length="74" mass="8081">MTKKGQHVVPNQGKWSVRKEGASRASGTYKTQAEAIAAGANIAKNQRSELYIHGKDGRIRERNSYGNDPHSSKG</sequence>
<keyword evidence="3" id="KW-1185">Reference proteome</keyword>
<organism evidence="2 3">
    <name type="scientific">Sphingobium boeckii</name>
    <dbReference type="NCBI Taxonomy" id="1082345"/>
    <lineage>
        <taxon>Bacteria</taxon>
        <taxon>Pseudomonadati</taxon>
        <taxon>Pseudomonadota</taxon>
        <taxon>Alphaproteobacteria</taxon>
        <taxon>Sphingomonadales</taxon>
        <taxon>Sphingomonadaceae</taxon>
        <taxon>Sphingobium</taxon>
    </lineage>
</organism>
<dbReference type="EMBL" id="JACIJC010000002">
    <property type="protein sequence ID" value="MBB5685330.1"/>
    <property type="molecule type" value="Genomic_DNA"/>
</dbReference>
<protein>
    <recommendedName>
        <fullName evidence="4">DUF2188 domain-containing protein</fullName>
    </recommendedName>
</protein>
<dbReference type="Proteomes" id="UP000549617">
    <property type="component" value="Unassembled WGS sequence"/>
</dbReference>
<name>A0A7W9AGM9_9SPHN</name>
<feature type="compositionally biased region" description="Basic and acidic residues" evidence="1">
    <location>
        <begin position="46"/>
        <end position="63"/>
    </location>
</feature>
<proteinExistence type="predicted"/>
<accession>A0A7W9AGM9</accession>